<dbReference type="RefSeq" id="WP_072722292.1">
    <property type="nucleotide sequence ID" value="NZ_LN889813.1"/>
</dbReference>
<sequence length="320" mass="37929">MTEITANYDETWKEAIGDYFQSFLTFFYPEIYQHIDWNKPPISLDKELEQITASAETEKRYADKLFQVWLLDEQQIWILIHVEVQSQYDQEFSQRMFIYNYRAFDLYHKPVISLAILGDESKSWRPNSYQYGLGDSEVKIKFSIVKLLDYQWEDLAQSHNLFAIVVMAHLKTKATTSNLTEREQWKWNLTRLLYEKGYNRKEIADLYKVIDLMMALPEALQFSFEEKLTQYQEERKMPLLTNIEKRALARGKEIGAKETSQQSIFDLLEIRFGTLPESLIQSLKQIDDMIVLKQLHLQTISVNSLEEFQQLIDSNLTNEN</sequence>
<keyword evidence="2" id="KW-1185">Reference proteome</keyword>
<dbReference type="Proteomes" id="UP000184315">
    <property type="component" value="Unassembled WGS sequence"/>
</dbReference>
<dbReference type="EMBL" id="CZDF01000172">
    <property type="protein sequence ID" value="CUR35364.1"/>
    <property type="molecule type" value="Genomic_DNA"/>
</dbReference>
<dbReference type="STRING" id="671072.PL9214650803"/>
<evidence type="ECO:0000313" key="1">
    <source>
        <dbReference type="EMBL" id="CUR35364.1"/>
    </source>
</evidence>
<dbReference type="PANTHER" id="PTHR35586:SF1">
    <property type="entry name" value="SLL1691 PROTEIN"/>
    <property type="match status" value="1"/>
</dbReference>
<reference evidence="2" key="1">
    <citation type="submission" date="2015-10" db="EMBL/GenBank/DDBJ databases">
        <authorList>
            <person name="Regsiter A."/>
            <person name="william w."/>
        </authorList>
    </citation>
    <scope>NUCLEOTIDE SEQUENCE [LARGE SCALE GENOMIC DNA]</scope>
</reference>
<gene>
    <name evidence="1" type="ORF">PL9214650803</name>
</gene>
<dbReference type="OrthoDB" id="569771at2"/>
<dbReference type="AlphaFoldDB" id="A0A1J1LU43"/>
<evidence type="ECO:0000313" key="2">
    <source>
        <dbReference type="Proteomes" id="UP000184315"/>
    </source>
</evidence>
<name>A0A1J1LU43_9CYAN</name>
<dbReference type="PANTHER" id="PTHR35586">
    <property type="entry name" value="SLL1691 PROTEIN"/>
    <property type="match status" value="1"/>
</dbReference>
<evidence type="ECO:0008006" key="3">
    <source>
        <dbReference type="Google" id="ProtNLM"/>
    </source>
</evidence>
<accession>A0A1J1LU43</accession>
<protein>
    <recommendedName>
        <fullName evidence="3">Transposase (putative) YhgA-like domain-containing protein</fullName>
    </recommendedName>
</protein>
<proteinExistence type="predicted"/>
<organism evidence="1 2">
    <name type="scientific">Planktothrix tepida PCC 9214</name>
    <dbReference type="NCBI Taxonomy" id="671072"/>
    <lineage>
        <taxon>Bacteria</taxon>
        <taxon>Bacillati</taxon>
        <taxon>Cyanobacteriota</taxon>
        <taxon>Cyanophyceae</taxon>
        <taxon>Oscillatoriophycideae</taxon>
        <taxon>Oscillatoriales</taxon>
        <taxon>Microcoleaceae</taxon>
        <taxon>Planktothrix</taxon>
    </lineage>
</organism>